<evidence type="ECO:0000313" key="3">
    <source>
        <dbReference type="Proteomes" id="UP000886595"/>
    </source>
</evidence>
<proteinExistence type="predicted"/>
<organism evidence="2 3">
    <name type="scientific">Brassica carinata</name>
    <name type="common">Ethiopian mustard</name>
    <name type="synonym">Abyssinian cabbage</name>
    <dbReference type="NCBI Taxonomy" id="52824"/>
    <lineage>
        <taxon>Eukaryota</taxon>
        <taxon>Viridiplantae</taxon>
        <taxon>Streptophyta</taxon>
        <taxon>Embryophyta</taxon>
        <taxon>Tracheophyta</taxon>
        <taxon>Spermatophyta</taxon>
        <taxon>Magnoliopsida</taxon>
        <taxon>eudicotyledons</taxon>
        <taxon>Gunneridae</taxon>
        <taxon>Pentapetalae</taxon>
        <taxon>rosids</taxon>
        <taxon>malvids</taxon>
        <taxon>Brassicales</taxon>
        <taxon>Brassicaceae</taxon>
        <taxon>Brassiceae</taxon>
        <taxon>Brassica</taxon>
    </lineage>
</organism>
<dbReference type="OrthoDB" id="1748554at2759"/>
<protein>
    <recommendedName>
        <fullName evidence="1">Reverse transcriptase zinc-binding domain-containing protein</fullName>
    </recommendedName>
</protein>
<accession>A0A8X7SHU2</accession>
<gene>
    <name evidence="2" type="ORF">Bca52824_027121</name>
</gene>
<reference evidence="2 3" key="1">
    <citation type="submission" date="2020-02" db="EMBL/GenBank/DDBJ databases">
        <authorList>
            <person name="Ma Q."/>
            <person name="Huang Y."/>
            <person name="Song X."/>
            <person name="Pei D."/>
        </authorList>
    </citation>
    <scope>NUCLEOTIDE SEQUENCE [LARGE SCALE GENOMIC DNA]</scope>
    <source>
        <strain evidence="2">Sxm20200214</strain>
        <tissue evidence="2">Leaf</tissue>
    </source>
</reference>
<evidence type="ECO:0000313" key="2">
    <source>
        <dbReference type="EMBL" id="KAG2307373.1"/>
    </source>
</evidence>
<dbReference type="AlphaFoldDB" id="A0A8X7SHU2"/>
<sequence length="309" mass="34993">MENIQRYSPTVKAMIRIRPTVVEFLRCQTGDGRSATFWFDWWTDMGPLLTALGIRGPRDLRLSIDSKVVDATANGQWALPPARSDEAETLQIVLSTMTPPNTSLGKDTYLWRNGADHFVPKFSTKATWNRIRVAAPLVSWSSMIWFREEIPRCSFVTWLAIQGRLPTRDRLLRWGMTVPNTCPLCSSGIESHSHLFFGCSYASGLWSRLCGQHISAPPLSLMDVSEHLDQAPFSSSSGLSSVLKLLLQVLTYCLWRERNSRIFRQTPSSEAALFAMVDRLVRDRLLSFPAVSVSRPSLLHLYFSFFSND</sequence>
<evidence type="ECO:0000259" key="1">
    <source>
        <dbReference type="Pfam" id="PF13966"/>
    </source>
</evidence>
<dbReference type="PANTHER" id="PTHR33116">
    <property type="entry name" value="REVERSE TRANSCRIPTASE ZINC-BINDING DOMAIN-CONTAINING PROTEIN-RELATED-RELATED"/>
    <property type="match status" value="1"/>
</dbReference>
<feature type="domain" description="Reverse transcriptase zinc-binding" evidence="1">
    <location>
        <begin position="122"/>
        <end position="206"/>
    </location>
</feature>
<dbReference type="Proteomes" id="UP000886595">
    <property type="component" value="Unassembled WGS sequence"/>
</dbReference>
<dbReference type="Pfam" id="PF13966">
    <property type="entry name" value="zf-RVT"/>
    <property type="match status" value="1"/>
</dbReference>
<dbReference type="PANTHER" id="PTHR33116:SF78">
    <property type="entry name" value="OS12G0587133 PROTEIN"/>
    <property type="match status" value="1"/>
</dbReference>
<comment type="caution">
    <text evidence="2">The sequence shown here is derived from an EMBL/GenBank/DDBJ whole genome shotgun (WGS) entry which is preliminary data.</text>
</comment>
<keyword evidence="3" id="KW-1185">Reference proteome</keyword>
<dbReference type="EMBL" id="JAAMPC010000006">
    <property type="protein sequence ID" value="KAG2307373.1"/>
    <property type="molecule type" value="Genomic_DNA"/>
</dbReference>
<dbReference type="InterPro" id="IPR026960">
    <property type="entry name" value="RVT-Znf"/>
</dbReference>
<name>A0A8X7SHU2_BRACI</name>